<accession>A0ABS3YX04</accession>
<dbReference type="Proteomes" id="UP000677244">
    <property type="component" value="Unassembled WGS sequence"/>
</dbReference>
<dbReference type="EMBL" id="JAGHKO010000004">
    <property type="protein sequence ID" value="MBO9202447.1"/>
    <property type="molecule type" value="Genomic_DNA"/>
</dbReference>
<proteinExistence type="predicted"/>
<comment type="caution">
    <text evidence="1">The sequence shown here is derived from an EMBL/GenBank/DDBJ whole genome shotgun (WGS) entry which is preliminary data.</text>
</comment>
<gene>
    <name evidence="1" type="ORF">J7I42_19325</name>
</gene>
<reference evidence="1 2" key="1">
    <citation type="submission" date="2021-03" db="EMBL/GenBank/DDBJ databases">
        <title>Assistant Professor.</title>
        <authorList>
            <person name="Huq M.A."/>
        </authorList>
    </citation>
    <scope>NUCLEOTIDE SEQUENCE [LARGE SCALE GENOMIC DNA]</scope>
    <source>
        <strain evidence="1 2">MAH-29</strain>
    </source>
</reference>
<protein>
    <recommendedName>
        <fullName evidence="3">SnoaL-like domain-containing protein</fullName>
    </recommendedName>
</protein>
<name>A0ABS3YX04_9BACT</name>
<evidence type="ECO:0000313" key="1">
    <source>
        <dbReference type="EMBL" id="MBO9202447.1"/>
    </source>
</evidence>
<evidence type="ECO:0008006" key="3">
    <source>
        <dbReference type="Google" id="ProtNLM"/>
    </source>
</evidence>
<evidence type="ECO:0000313" key="2">
    <source>
        <dbReference type="Proteomes" id="UP000677244"/>
    </source>
</evidence>
<sequence length="171" mass="19167">MYPMTRYVIVALLIFVPGACIYAQQRTADAAIEEIRAAFKEINSKNLTKEHYTYTGDGCAEDGVVDYFLDKQQIVKIKESGSMGDGSWATEYYYRNGDLIFIYETQIGGPAIGKVEKSEYRVYVKDGRVIRFMQNQQIIPADNKAAEMTSTAIKILKARTTKNFAAALCGD</sequence>
<organism evidence="1 2">
    <name type="scientific">Niastella soli</name>
    <dbReference type="NCBI Taxonomy" id="2821487"/>
    <lineage>
        <taxon>Bacteria</taxon>
        <taxon>Pseudomonadati</taxon>
        <taxon>Bacteroidota</taxon>
        <taxon>Chitinophagia</taxon>
        <taxon>Chitinophagales</taxon>
        <taxon>Chitinophagaceae</taxon>
        <taxon>Niastella</taxon>
    </lineage>
</organism>
<dbReference type="RefSeq" id="WP_209140493.1">
    <property type="nucleotide sequence ID" value="NZ_JAGHKO010000004.1"/>
</dbReference>
<keyword evidence="2" id="KW-1185">Reference proteome</keyword>